<keyword evidence="7" id="KW-0732">Signal</keyword>
<dbReference type="PROSITE" id="PS51352">
    <property type="entry name" value="THIOREDOXIN_2"/>
    <property type="match status" value="1"/>
</dbReference>
<dbReference type="InterPro" id="IPR013766">
    <property type="entry name" value="Thioredoxin_domain"/>
</dbReference>
<keyword evidence="3" id="KW-0812">Transmembrane</keyword>
<dbReference type="RefSeq" id="WP_386768770.1">
    <property type="nucleotide sequence ID" value="NZ_JBHSTI010000031.1"/>
</dbReference>
<reference evidence="10" key="1">
    <citation type="journal article" date="2019" name="Int. J. Syst. Evol. Microbiol.">
        <title>The Global Catalogue of Microorganisms (GCM) 10K type strain sequencing project: providing services to taxonomists for standard genome sequencing and annotation.</title>
        <authorList>
            <consortium name="The Broad Institute Genomics Platform"/>
            <consortium name="The Broad Institute Genome Sequencing Center for Infectious Disease"/>
            <person name="Wu L."/>
            <person name="Ma J."/>
        </authorList>
    </citation>
    <scope>NUCLEOTIDE SEQUENCE [LARGE SCALE GENOMIC DNA]</scope>
    <source>
        <strain evidence="10">CGMCC 4.7317</strain>
    </source>
</reference>
<dbReference type="EMBL" id="JBHSTI010000031">
    <property type="protein sequence ID" value="MFC6239455.1"/>
    <property type="molecule type" value="Genomic_DNA"/>
</dbReference>
<evidence type="ECO:0000256" key="1">
    <source>
        <dbReference type="ARBA" id="ARBA00004196"/>
    </source>
</evidence>
<accession>A0ABW1T5X2</accession>
<name>A0ABW1T5X2_9ACTN</name>
<dbReference type="PANTHER" id="PTHR42852:SF6">
    <property type="entry name" value="THIOL:DISULFIDE INTERCHANGE PROTEIN DSBE"/>
    <property type="match status" value="1"/>
</dbReference>
<dbReference type="InterPro" id="IPR013740">
    <property type="entry name" value="Redoxin"/>
</dbReference>
<comment type="caution">
    <text evidence="9">The sequence shown here is derived from an EMBL/GenBank/DDBJ whole genome shotgun (WGS) entry which is preliminary data.</text>
</comment>
<evidence type="ECO:0000256" key="3">
    <source>
        <dbReference type="ARBA" id="ARBA00022968"/>
    </source>
</evidence>
<comment type="subcellular location">
    <subcellularLocation>
        <location evidence="1">Cell envelope</location>
    </subcellularLocation>
</comment>
<dbReference type="Proteomes" id="UP001596138">
    <property type="component" value="Unassembled WGS sequence"/>
</dbReference>
<feature type="chain" id="PRO_5045299401" evidence="7">
    <location>
        <begin position="27"/>
        <end position="211"/>
    </location>
</feature>
<dbReference type="PROSITE" id="PS00194">
    <property type="entry name" value="THIOREDOXIN_1"/>
    <property type="match status" value="1"/>
</dbReference>
<evidence type="ECO:0000256" key="2">
    <source>
        <dbReference type="ARBA" id="ARBA00022748"/>
    </source>
</evidence>
<organism evidence="9 10">
    <name type="scientific">Longivirga aurantiaca</name>
    <dbReference type="NCBI Taxonomy" id="1837743"/>
    <lineage>
        <taxon>Bacteria</taxon>
        <taxon>Bacillati</taxon>
        <taxon>Actinomycetota</taxon>
        <taxon>Actinomycetes</taxon>
        <taxon>Sporichthyales</taxon>
        <taxon>Sporichthyaceae</taxon>
        <taxon>Longivirga</taxon>
    </lineage>
</organism>
<keyword evidence="3" id="KW-0735">Signal-anchor</keyword>
<sequence length="211" mass="21277">MRPAVRGLALLAAAVLLAGCSGPSDAGGRVTPAPGSSTGSVGGPAPSAPADLVAAADLADCPATDPDASPRDDGLPDLTLPCLGDGPEVRLAGLRGTPTVINLWASWCTPCRDELPLFADLAATGKVRVVGISVQDDPGASLSLLADVDVHYASVMDYDGVTKAALRWVGLPMTLFVSADGVVTHVERGQITTAEQLDSLVAQTLGVVVTT</sequence>
<dbReference type="Pfam" id="PF08534">
    <property type="entry name" value="Redoxin"/>
    <property type="match status" value="1"/>
</dbReference>
<keyword evidence="5" id="KW-0676">Redox-active center</keyword>
<keyword evidence="10" id="KW-1185">Reference proteome</keyword>
<dbReference type="CDD" id="cd02966">
    <property type="entry name" value="TlpA_like_family"/>
    <property type="match status" value="1"/>
</dbReference>
<dbReference type="SUPFAM" id="SSF52833">
    <property type="entry name" value="Thioredoxin-like"/>
    <property type="match status" value="1"/>
</dbReference>
<evidence type="ECO:0000256" key="5">
    <source>
        <dbReference type="ARBA" id="ARBA00023284"/>
    </source>
</evidence>
<evidence type="ECO:0000259" key="8">
    <source>
        <dbReference type="PROSITE" id="PS51352"/>
    </source>
</evidence>
<feature type="region of interest" description="Disordered" evidence="6">
    <location>
        <begin position="24"/>
        <end position="47"/>
    </location>
</feature>
<dbReference type="InterPro" id="IPR017937">
    <property type="entry name" value="Thioredoxin_CS"/>
</dbReference>
<evidence type="ECO:0000313" key="10">
    <source>
        <dbReference type="Proteomes" id="UP001596138"/>
    </source>
</evidence>
<evidence type="ECO:0000256" key="6">
    <source>
        <dbReference type="SAM" id="MobiDB-lite"/>
    </source>
</evidence>
<evidence type="ECO:0000256" key="7">
    <source>
        <dbReference type="SAM" id="SignalP"/>
    </source>
</evidence>
<evidence type="ECO:0000313" key="9">
    <source>
        <dbReference type="EMBL" id="MFC6239455.1"/>
    </source>
</evidence>
<proteinExistence type="predicted"/>
<gene>
    <name evidence="9" type="ORF">ACFQGU_16400</name>
</gene>
<evidence type="ECO:0000256" key="4">
    <source>
        <dbReference type="ARBA" id="ARBA00023157"/>
    </source>
</evidence>
<dbReference type="PROSITE" id="PS51257">
    <property type="entry name" value="PROKAR_LIPOPROTEIN"/>
    <property type="match status" value="1"/>
</dbReference>
<feature type="domain" description="Thioredoxin" evidence="8">
    <location>
        <begin position="69"/>
        <end position="206"/>
    </location>
</feature>
<feature type="signal peptide" evidence="7">
    <location>
        <begin position="1"/>
        <end position="26"/>
    </location>
</feature>
<dbReference type="InterPro" id="IPR036249">
    <property type="entry name" value="Thioredoxin-like_sf"/>
</dbReference>
<dbReference type="InterPro" id="IPR050553">
    <property type="entry name" value="Thioredoxin_ResA/DsbE_sf"/>
</dbReference>
<keyword evidence="2" id="KW-0201">Cytochrome c-type biogenesis</keyword>
<keyword evidence="4" id="KW-1015">Disulfide bond</keyword>
<dbReference type="Gene3D" id="3.40.30.10">
    <property type="entry name" value="Glutaredoxin"/>
    <property type="match status" value="1"/>
</dbReference>
<protein>
    <submittedName>
        <fullName evidence="9">TlpA family protein disulfide reductase</fullName>
    </submittedName>
</protein>
<dbReference type="PANTHER" id="PTHR42852">
    <property type="entry name" value="THIOL:DISULFIDE INTERCHANGE PROTEIN DSBE"/>
    <property type="match status" value="1"/>
</dbReference>